<dbReference type="AlphaFoldDB" id="A0ABD3R2L0"/>
<dbReference type="PANTHER" id="PTHR11071">
    <property type="entry name" value="PEPTIDYL-PROLYL CIS-TRANS ISOMERASE"/>
    <property type="match status" value="1"/>
</dbReference>
<protein>
    <recommendedName>
        <fullName evidence="2">PPIase cyclophilin-type domain-containing protein</fullName>
    </recommendedName>
</protein>
<dbReference type="PRINTS" id="PR00153">
    <property type="entry name" value="CSAPPISMRASE"/>
</dbReference>
<dbReference type="Proteomes" id="UP001530377">
    <property type="component" value="Unassembled WGS sequence"/>
</dbReference>
<feature type="domain" description="PPIase cyclophilin-type" evidence="2">
    <location>
        <begin position="153"/>
        <end position="320"/>
    </location>
</feature>
<organism evidence="4 5">
    <name type="scientific">Cyclostephanos tholiformis</name>
    <dbReference type="NCBI Taxonomy" id="382380"/>
    <lineage>
        <taxon>Eukaryota</taxon>
        <taxon>Sar</taxon>
        <taxon>Stramenopiles</taxon>
        <taxon>Ochrophyta</taxon>
        <taxon>Bacillariophyta</taxon>
        <taxon>Coscinodiscophyceae</taxon>
        <taxon>Thalassiosirophycidae</taxon>
        <taxon>Stephanodiscales</taxon>
        <taxon>Stephanodiscaceae</taxon>
        <taxon>Cyclostephanos</taxon>
    </lineage>
</organism>
<evidence type="ECO:0000313" key="5">
    <source>
        <dbReference type="Proteomes" id="UP001530377"/>
    </source>
</evidence>
<evidence type="ECO:0000313" key="4">
    <source>
        <dbReference type="EMBL" id="KAL3806990.1"/>
    </source>
</evidence>
<evidence type="ECO:0000256" key="1">
    <source>
        <dbReference type="SAM" id="SignalP"/>
    </source>
</evidence>
<dbReference type="PROSITE" id="PS50072">
    <property type="entry name" value="CSA_PPIASE_2"/>
    <property type="match status" value="1"/>
</dbReference>
<keyword evidence="5" id="KW-1185">Reference proteome</keyword>
<proteinExistence type="predicted"/>
<dbReference type="Pfam" id="PF00160">
    <property type="entry name" value="Pro_isomerase"/>
    <property type="match status" value="1"/>
</dbReference>
<dbReference type="SUPFAM" id="SSF50891">
    <property type="entry name" value="Cyclophilin-like"/>
    <property type="match status" value="1"/>
</dbReference>
<dbReference type="PANTHER" id="PTHR11071:SF561">
    <property type="entry name" value="PEPTIDYL-PROLYL CIS-TRANS ISOMERASE D-RELATED"/>
    <property type="match status" value="1"/>
</dbReference>
<reference evidence="4 5" key="1">
    <citation type="submission" date="2024-10" db="EMBL/GenBank/DDBJ databases">
        <title>Updated reference genomes for cyclostephanoid diatoms.</title>
        <authorList>
            <person name="Roberts W.R."/>
            <person name="Alverson A.J."/>
        </authorList>
    </citation>
    <scope>NUCLEOTIDE SEQUENCE [LARGE SCALE GENOMIC DNA]</scope>
    <source>
        <strain evidence="4 5">AJA228-03</strain>
    </source>
</reference>
<dbReference type="EMBL" id="JALLPB020000864">
    <property type="protein sequence ID" value="KAL3806195.1"/>
    <property type="molecule type" value="Genomic_DNA"/>
</dbReference>
<evidence type="ECO:0000313" key="3">
    <source>
        <dbReference type="EMBL" id="KAL3806195.1"/>
    </source>
</evidence>
<dbReference type="InterPro" id="IPR029000">
    <property type="entry name" value="Cyclophilin-like_dom_sf"/>
</dbReference>
<evidence type="ECO:0000259" key="2">
    <source>
        <dbReference type="PROSITE" id="PS50072"/>
    </source>
</evidence>
<dbReference type="InterPro" id="IPR002130">
    <property type="entry name" value="Cyclophilin-type_PPIase_dom"/>
</dbReference>
<feature type="signal peptide" evidence="1">
    <location>
        <begin position="1"/>
        <end position="22"/>
    </location>
</feature>
<accession>A0ABD3R2L0</accession>
<feature type="chain" id="PRO_5044724965" description="PPIase cyclophilin-type domain-containing protein" evidence="1">
    <location>
        <begin position="23"/>
        <end position="324"/>
    </location>
</feature>
<name>A0ABD3R2L0_9STRA</name>
<dbReference type="Gene3D" id="2.40.100.10">
    <property type="entry name" value="Cyclophilin-like"/>
    <property type="match status" value="1"/>
</dbReference>
<comment type="caution">
    <text evidence="4">The sequence shown here is derived from an EMBL/GenBank/DDBJ whole genome shotgun (WGS) entry which is preliminary data.</text>
</comment>
<gene>
    <name evidence="3" type="ORF">ACHAXA_006941</name>
    <name evidence="4" type="ORF">ACHAXA_007623</name>
</gene>
<sequence>MLPFFVFVVAARLMMCPRCSRAFTSSITPTFVADGPGMIARRPRSGCHLLFGRDSQHHNDDDDDDDVPRLRRREVRRRVFVVRSSIVTAMAGITIATPPPALDLSSAALADDDDNIIATFIDPSTRLPEITHRAYLDVEFGAGERGGRKGGRRLVIGLFGNDMPRTVRNFLALCSGGDSGDAKNGPTYAGSTFYRALSGNSIQGGAIGDPTGKTGKTSSFEHGEPFPPDNYNVRHTKAGLVSAVRANTKGEIDSRFFVQTEDDAGWADGRYAAFGIVLDDNEHGEVGDKGMDLVRRISLVEVKTPQNSPKETITIVGCGVLAGT</sequence>
<keyword evidence="1" id="KW-0732">Signal</keyword>
<dbReference type="EMBL" id="JALLPB020000692">
    <property type="protein sequence ID" value="KAL3806990.1"/>
    <property type="molecule type" value="Genomic_DNA"/>
</dbReference>